<gene>
    <name evidence="1" type="ORF">PoB_003269400</name>
</gene>
<accession>A0AAV4AIC4</accession>
<sequence>MIISGFHTLRQVKAPVAEFEPVTERVTADLRAVSLSTLPPKPLLFVPVHNKVISGFKALRQAGAPMAGLEPATEGSLQISGRTHKALCHRRPQERMKCLLFGK</sequence>
<dbReference type="EMBL" id="BLXT01003764">
    <property type="protein sequence ID" value="GFO06189.1"/>
    <property type="molecule type" value="Genomic_DNA"/>
</dbReference>
<proteinExistence type="predicted"/>
<protein>
    <submittedName>
        <fullName evidence="1">Uncharacterized protein</fullName>
    </submittedName>
</protein>
<comment type="caution">
    <text evidence="1">The sequence shown here is derived from an EMBL/GenBank/DDBJ whole genome shotgun (WGS) entry which is preliminary data.</text>
</comment>
<organism evidence="1 2">
    <name type="scientific">Plakobranchus ocellatus</name>
    <dbReference type="NCBI Taxonomy" id="259542"/>
    <lineage>
        <taxon>Eukaryota</taxon>
        <taxon>Metazoa</taxon>
        <taxon>Spiralia</taxon>
        <taxon>Lophotrochozoa</taxon>
        <taxon>Mollusca</taxon>
        <taxon>Gastropoda</taxon>
        <taxon>Heterobranchia</taxon>
        <taxon>Euthyneura</taxon>
        <taxon>Panpulmonata</taxon>
        <taxon>Sacoglossa</taxon>
        <taxon>Placobranchoidea</taxon>
        <taxon>Plakobranchidae</taxon>
        <taxon>Plakobranchus</taxon>
    </lineage>
</organism>
<reference evidence="1 2" key="1">
    <citation type="journal article" date="2021" name="Elife">
        <title>Chloroplast acquisition without the gene transfer in kleptoplastic sea slugs, Plakobranchus ocellatus.</title>
        <authorList>
            <person name="Maeda T."/>
            <person name="Takahashi S."/>
            <person name="Yoshida T."/>
            <person name="Shimamura S."/>
            <person name="Takaki Y."/>
            <person name="Nagai Y."/>
            <person name="Toyoda A."/>
            <person name="Suzuki Y."/>
            <person name="Arimoto A."/>
            <person name="Ishii H."/>
            <person name="Satoh N."/>
            <person name="Nishiyama T."/>
            <person name="Hasebe M."/>
            <person name="Maruyama T."/>
            <person name="Minagawa J."/>
            <person name="Obokata J."/>
            <person name="Shigenobu S."/>
        </authorList>
    </citation>
    <scope>NUCLEOTIDE SEQUENCE [LARGE SCALE GENOMIC DNA]</scope>
</reference>
<keyword evidence="2" id="KW-1185">Reference proteome</keyword>
<dbReference type="AlphaFoldDB" id="A0AAV4AIC4"/>
<name>A0AAV4AIC4_9GAST</name>
<evidence type="ECO:0000313" key="1">
    <source>
        <dbReference type="EMBL" id="GFO06189.1"/>
    </source>
</evidence>
<dbReference type="Proteomes" id="UP000735302">
    <property type="component" value="Unassembled WGS sequence"/>
</dbReference>
<evidence type="ECO:0000313" key="2">
    <source>
        <dbReference type="Proteomes" id="UP000735302"/>
    </source>
</evidence>